<proteinExistence type="predicted"/>
<feature type="chain" id="PRO_5036410320" evidence="2">
    <location>
        <begin position="23"/>
        <end position="391"/>
    </location>
</feature>
<feature type="signal peptide" evidence="2">
    <location>
        <begin position="1"/>
        <end position="22"/>
    </location>
</feature>
<dbReference type="EMBL" id="CAJNOJ010000017">
    <property type="protein sequence ID" value="CAF0822927.1"/>
    <property type="molecule type" value="Genomic_DNA"/>
</dbReference>
<accession>A0A814JQI9</accession>
<evidence type="ECO:0000313" key="3">
    <source>
        <dbReference type="EMBL" id="CAF0822927.1"/>
    </source>
</evidence>
<dbReference type="EMBL" id="CAJNOR010000937">
    <property type="protein sequence ID" value="CAF1040680.1"/>
    <property type="molecule type" value="Genomic_DNA"/>
</dbReference>
<evidence type="ECO:0000256" key="1">
    <source>
        <dbReference type="SAM" id="MobiDB-lite"/>
    </source>
</evidence>
<evidence type="ECO:0000256" key="2">
    <source>
        <dbReference type="SAM" id="SignalP"/>
    </source>
</evidence>
<dbReference type="OrthoDB" id="10002748at2759"/>
<feature type="region of interest" description="Disordered" evidence="1">
    <location>
        <begin position="153"/>
        <end position="193"/>
    </location>
</feature>
<dbReference type="Proteomes" id="UP000663852">
    <property type="component" value="Unassembled WGS sequence"/>
</dbReference>
<dbReference type="AlphaFoldDB" id="A0A814JQI9"/>
<evidence type="ECO:0000313" key="4">
    <source>
        <dbReference type="EMBL" id="CAF1040680.1"/>
    </source>
</evidence>
<comment type="caution">
    <text evidence="4">The sequence shown here is derived from an EMBL/GenBank/DDBJ whole genome shotgun (WGS) entry which is preliminary data.</text>
</comment>
<feature type="compositionally biased region" description="Basic residues" evidence="1">
    <location>
        <begin position="159"/>
        <end position="172"/>
    </location>
</feature>
<keyword evidence="2" id="KW-0732">Signal</keyword>
<keyword evidence="5" id="KW-1185">Reference proteome</keyword>
<reference evidence="4" key="1">
    <citation type="submission" date="2021-02" db="EMBL/GenBank/DDBJ databases">
        <authorList>
            <person name="Nowell W R."/>
        </authorList>
    </citation>
    <scope>NUCLEOTIDE SEQUENCE</scope>
</reference>
<gene>
    <name evidence="3" type="ORF">EDS130_LOCUS5943</name>
    <name evidence="4" type="ORF">XAT740_LOCUS15246</name>
</gene>
<evidence type="ECO:0000313" key="5">
    <source>
        <dbReference type="Proteomes" id="UP000663828"/>
    </source>
</evidence>
<organism evidence="4 5">
    <name type="scientific">Adineta ricciae</name>
    <name type="common">Rotifer</name>
    <dbReference type="NCBI Taxonomy" id="249248"/>
    <lineage>
        <taxon>Eukaryota</taxon>
        <taxon>Metazoa</taxon>
        <taxon>Spiralia</taxon>
        <taxon>Gnathifera</taxon>
        <taxon>Rotifera</taxon>
        <taxon>Eurotatoria</taxon>
        <taxon>Bdelloidea</taxon>
        <taxon>Adinetida</taxon>
        <taxon>Adinetidae</taxon>
        <taxon>Adineta</taxon>
    </lineage>
</organism>
<sequence length="391" mass="45029">MSSTSLLLLSITLLAFIRTVDSVHKLYSYDDGNGGDEHCCIARIDKNYCLATPVTRSLIQVNKQCHQFDGHKHRRMNGKQKNDAYENKIVRQLEVQSSAEVGDRLLFHLQTPLETNLLRRDLACLSSKKPAISFDKCYLELADDLDNSIDTIDEQDKSSKRHKRHRQSKNKKRADGDSNEVDEVHEEANHEEKLAEKEIRRSELHQVVHIREGEGLSIVQNYAINVTSLQQTLDEHDRCLSWYRKQMRKMRHNSKLTKICRKVNDHIEHCLSKLLFRDTEIEHHSHNTIVSLAIGSKLYCEDQAGTHKFLGVHRRGSVCLHANHAVTIEQKFSDIAGLSNVDKNEDILAFIKENPKYQAELEHDCYDGKTLVEVELHDKENQVKKHATTSK</sequence>
<dbReference type="Proteomes" id="UP000663828">
    <property type="component" value="Unassembled WGS sequence"/>
</dbReference>
<protein>
    <submittedName>
        <fullName evidence="4">Uncharacterized protein</fullName>
    </submittedName>
</protein>
<name>A0A814JQI9_ADIRI</name>